<reference evidence="1 2" key="1">
    <citation type="submission" date="2018-06" db="EMBL/GenBank/DDBJ databases">
        <title>Genomic Encyclopedia of Type Strains, Phase I: the one thousand microbial genomes (KMG-I) project.</title>
        <authorList>
            <person name="Kyrpides N."/>
        </authorList>
    </citation>
    <scope>NUCLEOTIDE SEQUENCE [LARGE SCALE GENOMIC DNA]</scope>
    <source>
        <strain evidence="1 2">DSM 19573</strain>
    </source>
</reference>
<evidence type="ECO:0000313" key="2">
    <source>
        <dbReference type="Proteomes" id="UP000248132"/>
    </source>
</evidence>
<sequence length="58" mass="6688">MIGHKLQFMLLSIISKHKIYFKAAYSKKIYNMRKCGYAAGTVLHKINKCVGIISHRFS</sequence>
<protein>
    <submittedName>
        <fullName evidence="1">Uncharacterized protein</fullName>
    </submittedName>
</protein>
<accession>A0A318XLM4</accession>
<keyword evidence="2" id="KW-1185">Reference proteome</keyword>
<dbReference type="EMBL" id="QKMR01000016">
    <property type="protein sequence ID" value="PYG86872.1"/>
    <property type="molecule type" value="Genomic_DNA"/>
</dbReference>
<gene>
    <name evidence="1" type="ORF">LY28_02695</name>
</gene>
<name>A0A318XLM4_9FIRM</name>
<dbReference type="Proteomes" id="UP000248132">
    <property type="component" value="Unassembled WGS sequence"/>
</dbReference>
<proteinExistence type="predicted"/>
<organism evidence="1 2">
    <name type="scientific">Ruminiclostridium sufflavum DSM 19573</name>
    <dbReference type="NCBI Taxonomy" id="1121337"/>
    <lineage>
        <taxon>Bacteria</taxon>
        <taxon>Bacillati</taxon>
        <taxon>Bacillota</taxon>
        <taxon>Clostridia</taxon>
        <taxon>Eubacteriales</taxon>
        <taxon>Oscillospiraceae</taxon>
        <taxon>Ruminiclostridium</taxon>
    </lineage>
</organism>
<evidence type="ECO:0000313" key="1">
    <source>
        <dbReference type="EMBL" id="PYG86872.1"/>
    </source>
</evidence>
<comment type="caution">
    <text evidence="1">The sequence shown here is derived from an EMBL/GenBank/DDBJ whole genome shotgun (WGS) entry which is preliminary data.</text>
</comment>
<dbReference type="AlphaFoldDB" id="A0A318XLM4"/>